<accession>A0ABU7RQG2</accession>
<proteinExistence type="predicted"/>
<evidence type="ECO:0008006" key="3">
    <source>
        <dbReference type="Google" id="ProtNLM"/>
    </source>
</evidence>
<dbReference type="SUPFAM" id="SSF48452">
    <property type="entry name" value="TPR-like"/>
    <property type="match status" value="1"/>
</dbReference>
<name>A0ABU7RQG2_9ACTN</name>
<evidence type="ECO:0000313" key="1">
    <source>
        <dbReference type="EMBL" id="MEE6258739.1"/>
    </source>
</evidence>
<dbReference type="RefSeq" id="WP_331213867.1">
    <property type="nucleotide sequence ID" value="NZ_JAZGQK010000007.1"/>
</dbReference>
<evidence type="ECO:0000313" key="2">
    <source>
        <dbReference type="Proteomes" id="UP001332243"/>
    </source>
</evidence>
<dbReference type="Gene3D" id="1.25.40.10">
    <property type="entry name" value="Tetratricopeptide repeat domain"/>
    <property type="match status" value="1"/>
</dbReference>
<keyword evidence="2" id="KW-1185">Reference proteome</keyword>
<dbReference type="InterPro" id="IPR011990">
    <property type="entry name" value="TPR-like_helical_dom_sf"/>
</dbReference>
<gene>
    <name evidence="1" type="ORF">V1633_09590</name>
</gene>
<sequence>MSTERIRRAAVCRDAFELLLTGERDSAADQLRRLVDADPDPRAPYRTEGAFLLALARAVPKARHPLRDSVPALRITVDGDHPIYSPAARLLLAAHLNREGEYPAAVVLWRKLANANRRGYSPVAWFHLGLHHDREGEHERAREAMAQARASGDPQYVTKALSWLVTYYNDRGRTDRVEALAEVAFDVPDDPLCFDRYYLINQHMVIARQQLVDFAEPAGVLAGAHMLAQANGIEHDPLPIALADDLQSQPTPMPGVDLPWYEPYLRHQPGTERLSTAAHQAMAYADYVCTQAAIQYLERNDGPANVFANIVHFPNRFPWGPIMHESIRQRMLRVLQAPDEFIPADWAADPSS</sequence>
<comment type="caution">
    <text evidence="1">The sequence shown here is derived from an EMBL/GenBank/DDBJ whole genome shotgun (WGS) entry which is preliminary data.</text>
</comment>
<dbReference type="Proteomes" id="UP001332243">
    <property type="component" value="Unassembled WGS sequence"/>
</dbReference>
<dbReference type="EMBL" id="JAZGQK010000007">
    <property type="protein sequence ID" value="MEE6258739.1"/>
    <property type="molecule type" value="Genomic_DNA"/>
</dbReference>
<reference evidence="1 2" key="1">
    <citation type="submission" date="2024-01" db="EMBL/GenBank/DDBJ databases">
        <title>Genome insights into Plantactinospora sonchi sp. nov.</title>
        <authorList>
            <person name="Wang L."/>
        </authorList>
    </citation>
    <scope>NUCLEOTIDE SEQUENCE [LARGE SCALE GENOMIC DNA]</scope>
    <source>
        <strain evidence="1 2">NEAU-QY2</strain>
    </source>
</reference>
<protein>
    <recommendedName>
        <fullName evidence="3">Tetratricopeptide repeat protein</fullName>
    </recommendedName>
</protein>
<organism evidence="1 2">
    <name type="scientific">Plantactinospora sonchi</name>
    <dbReference type="NCBI Taxonomy" id="1544735"/>
    <lineage>
        <taxon>Bacteria</taxon>
        <taxon>Bacillati</taxon>
        <taxon>Actinomycetota</taxon>
        <taxon>Actinomycetes</taxon>
        <taxon>Micromonosporales</taxon>
        <taxon>Micromonosporaceae</taxon>
        <taxon>Plantactinospora</taxon>
    </lineage>
</organism>